<dbReference type="Gene3D" id="2.10.25.10">
    <property type="entry name" value="Laminin"/>
    <property type="match status" value="1"/>
</dbReference>
<feature type="disulfide bond" evidence="4">
    <location>
        <begin position="5"/>
        <end position="15"/>
    </location>
</feature>
<dbReference type="PROSITE" id="PS01186">
    <property type="entry name" value="EGF_2"/>
    <property type="match status" value="1"/>
</dbReference>
<dbReference type="PROSITE" id="PS00022">
    <property type="entry name" value="EGF_1"/>
    <property type="match status" value="1"/>
</dbReference>
<feature type="non-terminal residue" evidence="6">
    <location>
        <position position="51"/>
    </location>
</feature>
<gene>
    <name evidence="6" type="primary">TENM4_5</name>
    <name evidence="6" type="ORF">CHARACLAT_029380</name>
</gene>
<dbReference type="EMBL" id="JAHUTJ010020522">
    <property type="protein sequence ID" value="MED6272345.1"/>
    <property type="molecule type" value="Genomic_DNA"/>
</dbReference>
<name>A0ABU7DCX2_9TELE</name>
<evidence type="ECO:0000256" key="3">
    <source>
        <dbReference type="ARBA" id="ARBA00023157"/>
    </source>
</evidence>
<keyword evidence="7" id="KW-1185">Reference proteome</keyword>
<proteinExistence type="predicted"/>
<reference evidence="6 7" key="1">
    <citation type="submission" date="2021-06" db="EMBL/GenBank/DDBJ databases">
        <authorList>
            <person name="Palmer J.M."/>
        </authorList>
    </citation>
    <scope>NUCLEOTIDE SEQUENCE [LARGE SCALE GENOMIC DNA]</scope>
    <source>
        <strain evidence="6 7">CL_MEX2019</strain>
        <tissue evidence="6">Muscle</tissue>
    </source>
</reference>
<feature type="disulfide bond" evidence="4">
    <location>
        <begin position="26"/>
        <end position="35"/>
    </location>
</feature>
<feature type="domain" description="EGF-like" evidence="5">
    <location>
        <begin position="1"/>
        <end position="36"/>
    </location>
</feature>
<dbReference type="InterPro" id="IPR051216">
    <property type="entry name" value="Teneurin"/>
</dbReference>
<comment type="caution">
    <text evidence="6">The sequence shown here is derived from an EMBL/GenBank/DDBJ whole genome shotgun (WGS) entry which is preliminary data.</text>
</comment>
<evidence type="ECO:0000313" key="6">
    <source>
        <dbReference type="EMBL" id="MED6272345.1"/>
    </source>
</evidence>
<protein>
    <submittedName>
        <fullName evidence="6">Teneurin-4</fullName>
    </submittedName>
</protein>
<feature type="non-terminal residue" evidence="6">
    <location>
        <position position="1"/>
    </location>
</feature>
<evidence type="ECO:0000313" key="7">
    <source>
        <dbReference type="Proteomes" id="UP001352852"/>
    </source>
</evidence>
<dbReference type="PANTHER" id="PTHR11219">
    <property type="entry name" value="TENEURIN AND N-ACETYLGLUCOSAMINE-1-PHOSPHODIESTER ALPHA-N-ACETYLGLUCOSAMINIDASE"/>
    <property type="match status" value="1"/>
</dbReference>
<organism evidence="6 7">
    <name type="scientific">Characodon lateralis</name>
    <dbReference type="NCBI Taxonomy" id="208331"/>
    <lineage>
        <taxon>Eukaryota</taxon>
        <taxon>Metazoa</taxon>
        <taxon>Chordata</taxon>
        <taxon>Craniata</taxon>
        <taxon>Vertebrata</taxon>
        <taxon>Euteleostomi</taxon>
        <taxon>Actinopterygii</taxon>
        <taxon>Neopterygii</taxon>
        <taxon>Teleostei</taxon>
        <taxon>Neoteleostei</taxon>
        <taxon>Acanthomorphata</taxon>
        <taxon>Ovalentaria</taxon>
        <taxon>Atherinomorphae</taxon>
        <taxon>Cyprinodontiformes</taxon>
        <taxon>Goodeidae</taxon>
        <taxon>Characodon</taxon>
    </lineage>
</organism>
<keyword evidence="1 4" id="KW-0245">EGF-like domain</keyword>
<dbReference type="SUPFAM" id="SSF57196">
    <property type="entry name" value="EGF/Laminin"/>
    <property type="match status" value="1"/>
</dbReference>
<evidence type="ECO:0000256" key="2">
    <source>
        <dbReference type="ARBA" id="ARBA00022737"/>
    </source>
</evidence>
<keyword evidence="2" id="KW-0677">Repeat</keyword>
<dbReference type="PROSITE" id="PS50026">
    <property type="entry name" value="EGF_3"/>
    <property type="match status" value="1"/>
</dbReference>
<dbReference type="PANTHER" id="PTHR11219:SF65">
    <property type="entry name" value="TENEURIN-3"/>
    <property type="match status" value="1"/>
</dbReference>
<evidence type="ECO:0000256" key="4">
    <source>
        <dbReference type="PROSITE-ProRule" id="PRU00076"/>
    </source>
</evidence>
<dbReference type="Pfam" id="PF23106">
    <property type="entry name" value="EGF_Teneurin"/>
    <property type="match status" value="1"/>
</dbReference>
<accession>A0ABU7DCX2</accession>
<keyword evidence="3 4" id="KW-1015">Disulfide bond</keyword>
<sequence length="51" mass="5444">YKEGCPGLCNNNGRCTLEASGWHCICQPGWRGAGCHVAMETLCTDGKDNEG</sequence>
<comment type="caution">
    <text evidence="4">Lacks conserved residue(s) required for the propagation of feature annotation.</text>
</comment>
<dbReference type="InterPro" id="IPR000742">
    <property type="entry name" value="EGF"/>
</dbReference>
<dbReference type="Proteomes" id="UP001352852">
    <property type="component" value="Unassembled WGS sequence"/>
</dbReference>
<evidence type="ECO:0000256" key="1">
    <source>
        <dbReference type="ARBA" id="ARBA00022536"/>
    </source>
</evidence>
<evidence type="ECO:0000259" key="5">
    <source>
        <dbReference type="PROSITE" id="PS50026"/>
    </source>
</evidence>